<name>A0A3B3QEM0_9TELE</name>
<dbReference type="Ensembl" id="ENSPKIT00000029186.1">
    <property type="protein sequence ID" value="ENSPKIP00000005192.1"/>
    <property type="gene ID" value="ENSPKIG00000021971.1"/>
</dbReference>
<dbReference type="GO" id="GO:0045657">
    <property type="term" value="P:positive regulation of monocyte differentiation"/>
    <property type="evidence" value="ECO:0007669"/>
    <property type="project" value="TreeGrafter"/>
</dbReference>
<dbReference type="GeneTree" id="ENSGT00940000168336"/>
<dbReference type="GO" id="GO:0045651">
    <property type="term" value="P:positive regulation of macrophage differentiation"/>
    <property type="evidence" value="ECO:0007669"/>
    <property type="project" value="TreeGrafter"/>
</dbReference>
<feature type="signal peptide" evidence="1">
    <location>
        <begin position="1"/>
        <end position="26"/>
    </location>
</feature>
<dbReference type="Pfam" id="PF15036">
    <property type="entry name" value="IL34"/>
    <property type="match status" value="1"/>
</dbReference>
<reference evidence="2" key="1">
    <citation type="submission" date="2025-05" db="UniProtKB">
        <authorList>
            <consortium name="Ensembl"/>
        </authorList>
    </citation>
    <scope>IDENTIFICATION</scope>
</reference>
<dbReference type="RefSeq" id="XP_023675520.1">
    <property type="nucleotide sequence ID" value="XM_023819752.2"/>
</dbReference>
<feature type="chain" id="PRO_5044589237" evidence="1">
    <location>
        <begin position="27"/>
        <end position="212"/>
    </location>
</feature>
<dbReference type="GO" id="GO:0005157">
    <property type="term" value="F:macrophage colony-stimulating factor receptor binding"/>
    <property type="evidence" value="ECO:0007669"/>
    <property type="project" value="InterPro"/>
</dbReference>
<dbReference type="PANTHER" id="PTHR28606">
    <property type="entry name" value="INTERLEUKIN-34"/>
    <property type="match status" value="1"/>
</dbReference>
<organism evidence="2 3">
    <name type="scientific">Paramormyrops kingsleyae</name>
    <dbReference type="NCBI Taxonomy" id="1676925"/>
    <lineage>
        <taxon>Eukaryota</taxon>
        <taxon>Metazoa</taxon>
        <taxon>Chordata</taxon>
        <taxon>Craniata</taxon>
        <taxon>Vertebrata</taxon>
        <taxon>Euteleostomi</taxon>
        <taxon>Actinopterygii</taxon>
        <taxon>Neopterygii</taxon>
        <taxon>Teleostei</taxon>
        <taxon>Osteoglossocephala</taxon>
        <taxon>Osteoglossomorpha</taxon>
        <taxon>Osteoglossiformes</taxon>
        <taxon>Mormyridae</taxon>
        <taxon>Paramormyrops</taxon>
    </lineage>
</organism>
<dbReference type="STRING" id="1676925.ENSPKIP00000005207"/>
<keyword evidence="3" id="KW-1185">Reference proteome</keyword>
<proteinExistence type="predicted"/>
<evidence type="ECO:0000313" key="2">
    <source>
        <dbReference type="Ensembl" id="ENSPKIP00000005192.1"/>
    </source>
</evidence>
<dbReference type="GeneID" id="111848048"/>
<dbReference type="InterPro" id="IPR020415">
    <property type="entry name" value="IL-34"/>
</dbReference>
<dbReference type="Proteomes" id="UP000261540">
    <property type="component" value="Unplaced"/>
</dbReference>
<protein>
    <submittedName>
        <fullName evidence="2">Interleukin 34</fullName>
    </submittedName>
</protein>
<dbReference type="Gene3D" id="1.20.1250.80">
    <property type="entry name" value="Interleukin-34"/>
    <property type="match status" value="1"/>
</dbReference>
<evidence type="ECO:0000256" key="1">
    <source>
        <dbReference type="SAM" id="SignalP"/>
    </source>
</evidence>
<sequence length="212" mass="24997">MPCLCASRLGTLLVLLWVLLPLMTSSTPSTLCTSLTTLKSSLQPPHRRQLLKHNFPLNYTIRVRPQEVFRLHNINKLKAKVPDLELRHLQHLWVMVNQEVLKKILRILPERHPSRRYISGLERLLQMVQQIQHEVEEEAEDEEPPEKIREILAKLRDSDVKTWKWVTPKTLVDNCFRTMHCLFGDCFLNSNAEQDYCNFLSWRKEQKPTLQA</sequence>
<evidence type="ECO:0000313" key="3">
    <source>
        <dbReference type="Proteomes" id="UP000261540"/>
    </source>
</evidence>
<dbReference type="Ensembl" id="ENSPKIT00000029201.1">
    <property type="protein sequence ID" value="ENSPKIP00000005207.1"/>
    <property type="gene ID" value="ENSPKIG00000021971.1"/>
</dbReference>
<dbReference type="InterPro" id="IPR038328">
    <property type="entry name" value="IL-34_sf"/>
</dbReference>
<dbReference type="PANTHER" id="PTHR28606:SF1">
    <property type="entry name" value="INTERLEUKIN-34"/>
    <property type="match status" value="1"/>
</dbReference>
<dbReference type="GO" id="GO:0008284">
    <property type="term" value="P:positive regulation of cell population proliferation"/>
    <property type="evidence" value="ECO:0007669"/>
    <property type="project" value="InterPro"/>
</dbReference>
<dbReference type="GO" id="GO:0005615">
    <property type="term" value="C:extracellular space"/>
    <property type="evidence" value="ECO:0007669"/>
    <property type="project" value="InterPro"/>
</dbReference>
<dbReference type="KEGG" id="pki:111848048"/>
<keyword evidence="1" id="KW-0732">Signal</keyword>
<dbReference type="OrthoDB" id="9902423at2759"/>
<dbReference type="AlphaFoldDB" id="A0A3B3QEM0"/>
<accession>A0A3B3QEM0</accession>